<evidence type="ECO:0000256" key="13">
    <source>
        <dbReference type="ARBA" id="ARBA00025729"/>
    </source>
</evidence>
<comment type="pathway">
    <text evidence="3">Hormone biosynthesis.</text>
</comment>
<evidence type="ECO:0000256" key="6">
    <source>
        <dbReference type="ARBA" id="ARBA00022723"/>
    </source>
</evidence>
<dbReference type="GO" id="GO:0008203">
    <property type="term" value="P:cholesterol metabolic process"/>
    <property type="evidence" value="ECO:0007669"/>
    <property type="project" value="InterPro"/>
</dbReference>
<keyword evidence="6" id="KW-0479">Metal-binding</keyword>
<evidence type="ECO:0000256" key="14">
    <source>
        <dbReference type="ARBA" id="ARBA00026095"/>
    </source>
</evidence>
<dbReference type="InterPro" id="IPR050584">
    <property type="entry name" value="Cholesterol_7-desaturase"/>
</dbReference>
<dbReference type="AlphaFoldDB" id="A0A2N5WX86"/>
<evidence type="ECO:0000256" key="16">
    <source>
        <dbReference type="ARBA" id="ARBA00049548"/>
    </source>
</evidence>
<keyword evidence="10" id="KW-0411">Iron-sulfur</keyword>
<comment type="catalytic activity">
    <reaction evidence="15">
        <text>cholesterol + NADH + O2 + H(+) = 7-dehydrocholesterol + NAD(+) + 2 H2O</text>
        <dbReference type="Rhea" id="RHEA:51644"/>
        <dbReference type="ChEBI" id="CHEBI:15377"/>
        <dbReference type="ChEBI" id="CHEBI:15378"/>
        <dbReference type="ChEBI" id="CHEBI:15379"/>
        <dbReference type="ChEBI" id="CHEBI:16113"/>
        <dbReference type="ChEBI" id="CHEBI:17759"/>
        <dbReference type="ChEBI" id="CHEBI:57540"/>
        <dbReference type="ChEBI" id="CHEBI:57945"/>
        <dbReference type="EC" id="1.14.19.21"/>
    </reaction>
    <physiologicalReaction direction="left-to-right" evidence="15">
        <dbReference type="Rhea" id="RHEA:51645"/>
    </physiologicalReaction>
</comment>
<keyword evidence="7" id="KW-1133">Transmembrane helix</keyword>
<evidence type="ECO:0000256" key="8">
    <source>
        <dbReference type="ARBA" id="ARBA00023002"/>
    </source>
</evidence>
<comment type="subcellular location">
    <subcellularLocation>
        <location evidence="2">Membrane</location>
    </subcellularLocation>
</comment>
<dbReference type="EC" id="1.14.19.21" evidence="14"/>
<evidence type="ECO:0000256" key="1">
    <source>
        <dbReference type="ARBA" id="ARBA00001962"/>
    </source>
</evidence>
<evidence type="ECO:0000256" key="3">
    <source>
        <dbReference type="ARBA" id="ARBA00004972"/>
    </source>
</evidence>
<evidence type="ECO:0000256" key="11">
    <source>
        <dbReference type="ARBA" id="ARBA00023136"/>
    </source>
</evidence>
<comment type="cofactor">
    <cofactor evidence="1">
        <name>Fe cation</name>
        <dbReference type="ChEBI" id="CHEBI:24875"/>
    </cofactor>
</comment>
<sequence length="362" mass="40291">MATAAEYGLGPNTFPRGWFIVAESKELDAGPMAVRFWGRDLALYRGESGKPVMLDAYCAHMGTHLTASTTAMIVKNGEQIEGDSIRCPYHGWRYNENGDVDDIPYHDGPCPKSASIRSYPVVDNMGCIMAWFDEDGREPDYDAPFLKEWDDPQWVNWELDHLGVLGIHSQEILDNMADCRHLGPTHGAPSEYFENEINDQVYVQRQGGPMQLYDTYLYTTTWYTGPGILLSKQVWADTTVYELIANTPVDDGSTQCWHGCIYKGSAETATDADKAAAKEIQAGALEAFSADFNVWAHKRPALKIMQMKTDGPFRTGRKWYSQFFATPEDAAVIRAEVNGTHATLGMISPAEANHSIDEGLPI</sequence>
<keyword evidence="11" id="KW-0472">Membrane</keyword>
<evidence type="ECO:0000256" key="12">
    <source>
        <dbReference type="ARBA" id="ARBA00025712"/>
    </source>
</evidence>
<accession>A0A2N5WX86</accession>
<name>A0A2N5WX86_9GAMM</name>
<dbReference type="InterPro" id="IPR045605">
    <property type="entry name" value="KshA-like_C"/>
</dbReference>
<evidence type="ECO:0000256" key="7">
    <source>
        <dbReference type="ARBA" id="ARBA00022989"/>
    </source>
</evidence>
<evidence type="ECO:0000313" key="18">
    <source>
        <dbReference type="EMBL" id="PLW66837.1"/>
    </source>
</evidence>
<dbReference type="SUPFAM" id="SSF55961">
    <property type="entry name" value="Bet v1-like"/>
    <property type="match status" value="1"/>
</dbReference>
<evidence type="ECO:0000256" key="5">
    <source>
        <dbReference type="ARBA" id="ARBA00022714"/>
    </source>
</evidence>
<dbReference type="CDD" id="cd03469">
    <property type="entry name" value="Rieske_RO_Alpha_N"/>
    <property type="match status" value="1"/>
</dbReference>
<dbReference type="GO" id="GO:0051537">
    <property type="term" value="F:2 iron, 2 sulfur cluster binding"/>
    <property type="evidence" value="ECO:0007669"/>
    <property type="project" value="UniProtKB-KW"/>
</dbReference>
<dbReference type="SUPFAM" id="SSF50022">
    <property type="entry name" value="ISP domain"/>
    <property type="match status" value="1"/>
</dbReference>
<dbReference type="OrthoDB" id="9769355at2"/>
<dbReference type="Gene3D" id="2.102.10.10">
    <property type="entry name" value="Rieske [2Fe-2S] iron-sulphur domain"/>
    <property type="match status" value="1"/>
</dbReference>
<dbReference type="InterPro" id="IPR017941">
    <property type="entry name" value="Rieske_2Fe-2S"/>
</dbReference>
<dbReference type="Pfam" id="PF19298">
    <property type="entry name" value="KshA_C"/>
    <property type="match status" value="1"/>
</dbReference>
<keyword evidence="4" id="KW-0812">Transmembrane</keyword>
<keyword evidence="8" id="KW-0560">Oxidoreductase</keyword>
<keyword evidence="19" id="KW-1185">Reference proteome</keyword>
<evidence type="ECO:0000259" key="17">
    <source>
        <dbReference type="PROSITE" id="PS51296"/>
    </source>
</evidence>
<evidence type="ECO:0000256" key="10">
    <source>
        <dbReference type="ARBA" id="ARBA00023014"/>
    </source>
</evidence>
<evidence type="ECO:0000313" key="19">
    <source>
        <dbReference type="Proteomes" id="UP000235005"/>
    </source>
</evidence>
<dbReference type="Gene3D" id="3.90.380.10">
    <property type="entry name" value="Naphthalene 1,2-dioxygenase Alpha Subunit, Chain A, domain 1"/>
    <property type="match status" value="1"/>
</dbReference>
<evidence type="ECO:0000256" key="15">
    <source>
        <dbReference type="ARBA" id="ARBA00047853"/>
    </source>
</evidence>
<organism evidence="18 19">
    <name type="scientific">Pseudohalioglobus lutimaris</name>
    <dbReference type="NCBI Taxonomy" id="1737061"/>
    <lineage>
        <taxon>Bacteria</taxon>
        <taxon>Pseudomonadati</taxon>
        <taxon>Pseudomonadota</taxon>
        <taxon>Gammaproteobacteria</taxon>
        <taxon>Cellvibrionales</taxon>
        <taxon>Halieaceae</taxon>
        <taxon>Pseudohalioglobus</taxon>
    </lineage>
</organism>
<dbReference type="GO" id="GO:0170056">
    <property type="term" value="F:cholesterol 7-desaturase [NAD(P)H] activity"/>
    <property type="evidence" value="ECO:0007669"/>
    <property type="project" value="UniProtKB-EC"/>
</dbReference>
<dbReference type="PANTHER" id="PTHR21266">
    <property type="entry name" value="IRON-SULFUR DOMAIN CONTAINING PROTEIN"/>
    <property type="match status" value="1"/>
</dbReference>
<evidence type="ECO:0000256" key="2">
    <source>
        <dbReference type="ARBA" id="ARBA00004370"/>
    </source>
</evidence>
<dbReference type="Proteomes" id="UP000235005">
    <property type="component" value="Unassembled WGS sequence"/>
</dbReference>
<dbReference type="GO" id="GO:0016020">
    <property type="term" value="C:membrane"/>
    <property type="evidence" value="ECO:0007669"/>
    <property type="project" value="UniProtKB-SubCell"/>
</dbReference>
<dbReference type="GO" id="GO:0046872">
    <property type="term" value="F:metal ion binding"/>
    <property type="evidence" value="ECO:0007669"/>
    <property type="project" value="UniProtKB-KW"/>
</dbReference>
<dbReference type="PANTHER" id="PTHR21266:SF32">
    <property type="entry name" value="CHOLESTEROL 7-DESATURASE NVD"/>
    <property type="match status" value="1"/>
</dbReference>
<comment type="pathway">
    <text evidence="12">Steroid hormone biosynthesis; dafachronic acid biosynthesis.</text>
</comment>
<proteinExistence type="inferred from homology"/>
<dbReference type="EMBL" id="PKUS01000046">
    <property type="protein sequence ID" value="PLW66837.1"/>
    <property type="molecule type" value="Genomic_DNA"/>
</dbReference>
<protein>
    <recommendedName>
        <fullName evidence="14">cholesterol 7-desaturase</fullName>
        <ecNumber evidence="14">1.14.19.21</ecNumber>
    </recommendedName>
</protein>
<dbReference type="GO" id="GO:0005737">
    <property type="term" value="C:cytoplasm"/>
    <property type="evidence" value="ECO:0007669"/>
    <property type="project" value="TreeGrafter"/>
</dbReference>
<comment type="caution">
    <text evidence="18">The sequence shown here is derived from an EMBL/GenBank/DDBJ whole genome shotgun (WGS) entry which is preliminary data.</text>
</comment>
<evidence type="ECO:0000256" key="9">
    <source>
        <dbReference type="ARBA" id="ARBA00023004"/>
    </source>
</evidence>
<keyword evidence="9" id="KW-0408">Iron</keyword>
<dbReference type="InterPro" id="IPR036922">
    <property type="entry name" value="Rieske_2Fe-2S_sf"/>
</dbReference>
<evidence type="ECO:0000256" key="4">
    <source>
        <dbReference type="ARBA" id="ARBA00022692"/>
    </source>
</evidence>
<reference evidence="18 19" key="1">
    <citation type="submission" date="2018-01" db="EMBL/GenBank/DDBJ databases">
        <title>The draft genome sequence of Halioglobus lutimaris HF004.</title>
        <authorList>
            <person name="Du Z.-J."/>
            <person name="Shi M.-J."/>
        </authorList>
    </citation>
    <scope>NUCLEOTIDE SEQUENCE [LARGE SCALE GENOMIC DNA]</scope>
    <source>
        <strain evidence="18 19">HF004</strain>
    </source>
</reference>
<feature type="domain" description="Rieske" evidence="17">
    <location>
        <begin position="18"/>
        <end position="130"/>
    </location>
</feature>
<dbReference type="Pfam" id="PF00355">
    <property type="entry name" value="Rieske"/>
    <property type="match status" value="1"/>
</dbReference>
<comment type="similarity">
    <text evidence="13">Belongs to the cholesterol 7-desaturase family.</text>
</comment>
<gene>
    <name evidence="18" type="ORF">C0039_19835</name>
</gene>
<keyword evidence="5" id="KW-0001">2Fe-2S</keyword>
<dbReference type="PROSITE" id="PS51296">
    <property type="entry name" value="RIESKE"/>
    <property type="match status" value="1"/>
</dbReference>
<dbReference type="RefSeq" id="WP_076002237.1">
    <property type="nucleotide sequence ID" value="NZ_PKUS01000046.1"/>
</dbReference>
<comment type="catalytic activity">
    <reaction evidence="16">
        <text>cholesterol + NADPH + O2 + H(+) = 7-dehydrocholesterol + NADP(+) + 2 H2O</text>
        <dbReference type="Rhea" id="RHEA:45024"/>
        <dbReference type="ChEBI" id="CHEBI:15377"/>
        <dbReference type="ChEBI" id="CHEBI:15378"/>
        <dbReference type="ChEBI" id="CHEBI:15379"/>
        <dbReference type="ChEBI" id="CHEBI:16113"/>
        <dbReference type="ChEBI" id="CHEBI:17759"/>
        <dbReference type="ChEBI" id="CHEBI:57783"/>
        <dbReference type="ChEBI" id="CHEBI:58349"/>
        <dbReference type="EC" id="1.14.19.21"/>
    </reaction>
    <physiologicalReaction direction="left-to-right" evidence="16">
        <dbReference type="Rhea" id="RHEA:45025"/>
    </physiologicalReaction>
</comment>